<gene>
    <name evidence="4" type="ORF">DVG78_29575</name>
</gene>
<dbReference type="Gene3D" id="3.90.1750.20">
    <property type="entry name" value="Putative Large Serine Recombinase, Chain B, Domain 2"/>
    <property type="match status" value="1"/>
</dbReference>
<proteinExistence type="predicted"/>
<dbReference type="Gene3D" id="3.40.50.1390">
    <property type="entry name" value="Resolvase, N-terminal catalytic domain"/>
    <property type="match status" value="1"/>
</dbReference>
<keyword evidence="5" id="KW-1185">Reference proteome</keyword>
<sequence>MKPAIAYYRVSTDRQGKSGLGLEAQAEAVQNYVSANGYQLAGSFTEIESGRKNNRPQLLDALSECKRIKAILIIAKLDRLGRNVAFIANLMESRVQFVAVDNPHATDLVLHITAAFAQFEREQISKRVKEALQAAKRRGTILGKNGREVLSQQNKQAADEFAAQIAPTIEQLKAEGFTTERAICAELNARQIPTPREGAQWHRSSVHRLLKRLD</sequence>
<reference evidence="4 5" key="1">
    <citation type="submission" date="2018-07" db="EMBL/GenBank/DDBJ databases">
        <title>Genome analysis of Runella aurantiaca.</title>
        <authorList>
            <person name="Yang X."/>
        </authorList>
    </citation>
    <scope>NUCLEOTIDE SEQUENCE [LARGE SCALE GENOMIC DNA]</scope>
    <source>
        <strain evidence="4 5">YX9</strain>
    </source>
</reference>
<feature type="domain" description="Resolvase/invertase-type recombinase catalytic" evidence="3">
    <location>
        <begin position="3"/>
        <end position="139"/>
    </location>
</feature>
<name>A0A369I6K8_9BACT</name>
<dbReference type="EMBL" id="QPIW01000049">
    <property type="protein sequence ID" value="RDB02306.1"/>
    <property type="molecule type" value="Genomic_DNA"/>
</dbReference>
<dbReference type="PROSITE" id="PS51736">
    <property type="entry name" value="RECOMBINASES_3"/>
    <property type="match status" value="1"/>
</dbReference>
<dbReference type="PANTHER" id="PTHR30461">
    <property type="entry name" value="DNA-INVERTASE FROM LAMBDOID PROPHAGE"/>
    <property type="match status" value="1"/>
</dbReference>
<dbReference type="CDD" id="cd00338">
    <property type="entry name" value="Ser_Recombinase"/>
    <property type="match status" value="1"/>
</dbReference>
<protein>
    <submittedName>
        <fullName evidence="4">Resolvase</fullName>
    </submittedName>
</protein>
<evidence type="ECO:0000256" key="2">
    <source>
        <dbReference type="ARBA" id="ARBA00023172"/>
    </source>
</evidence>
<dbReference type="InterPro" id="IPR036162">
    <property type="entry name" value="Resolvase-like_N_sf"/>
</dbReference>
<dbReference type="Proteomes" id="UP000253141">
    <property type="component" value="Unassembled WGS sequence"/>
</dbReference>
<organism evidence="4 5">
    <name type="scientific">Runella aurantiaca</name>
    <dbReference type="NCBI Taxonomy" id="2282308"/>
    <lineage>
        <taxon>Bacteria</taxon>
        <taxon>Pseudomonadati</taxon>
        <taxon>Bacteroidota</taxon>
        <taxon>Cytophagia</taxon>
        <taxon>Cytophagales</taxon>
        <taxon>Spirosomataceae</taxon>
        <taxon>Runella</taxon>
    </lineage>
</organism>
<evidence type="ECO:0000313" key="4">
    <source>
        <dbReference type="EMBL" id="RDB02306.1"/>
    </source>
</evidence>
<dbReference type="SMART" id="SM00857">
    <property type="entry name" value="Resolvase"/>
    <property type="match status" value="1"/>
</dbReference>
<dbReference type="RefSeq" id="WP_114464609.1">
    <property type="nucleotide sequence ID" value="NZ_QPIW01000049.1"/>
</dbReference>
<evidence type="ECO:0000313" key="5">
    <source>
        <dbReference type="Proteomes" id="UP000253141"/>
    </source>
</evidence>
<dbReference type="InterPro" id="IPR050639">
    <property type="entry name" value="SSR_resolvase"/>
</dbReference>
<keyword evidence="1" id="KW-0238">DNA-binding</keyword>
<keyword evidence="2" id="KW-0233">DNA recombination</keyword>
<dbReference type="GO" id="GO:0003677">
    <property type="term" value="F:DNA binding"/>
    <property type="evidence" value="ECO:0007669"/>
    <property type="project" value="UniProtKB-KW"/>
</dbReference>
<comment type="caution">
    <text evidence="4">The sequence shown here is derived from an EMBL/GenBank/DDBJ whole genome shotgun (WGS) entry which is preliminary data.</text>
</comment>
<dbReference type="Pfam" id="PF00239">
    <property type="entry name" value="Resolvase"/>
    <property type="match status" value="1"/>
</dbReference>
<dbReference type="GO" id="GO:0000150">
    <property type="term" value="F:DNA strand exchange activity"/>
    <property type="evidence" value="ECO:0007669"/>
    <property type="project" value="InterPro"/>
</dbReference>
<dbReference type="PANTHER" id="PTHR30461:SF2">
    <property type="entry name" value="SERINE RECOMBINASE PINE-RELATED"/>
    <property type="match status" value="1"/>
</dbReference>
<evidence type="ECO:0000259" key="3">
    <source>
        <dbReference type="PROSITE" id="PS51736"/>
    </source>
</evidence>
<accession>A0A369I6K8</accession>
<dbReference type="InterPro" id="IPR038109">
    <property type="entry name" value="DNA_bind_recomb_sf"/>
</dbReference>
<dbReference type="InterPro" id="IPR006119">
    <property type="entry name" value="Resolv_N"/>
</dbReference>
<evidence type="ECO:0000256" key="1">
    <source>
        <dbReference type="ARBA" id="ARBA00023125"/>
    </source>
</evidence>
<dbReference type="AlphaFoldDB" id="A0A369I6K8"/>
<dbReference type="SUPFAM" id="SSF53041">
    <property type="entry name" value="Resolvase-like"/>
    <property type="match status" value="1"/>
</dbReference>
<dbReference type="OrthoDB" id="2290206at2"/>